<comment type="similarity">
    <text evidence="3">Belongs to the glycosyl hydrolase 5 (cellulase A) family.</text>
</comment>
<dbReference type="OrthoDB" id="406631at2759"/>
<proteinExistence type="inferred from homology"/>
<evidence type="ECO:0000256" key="4">
    <source>
        <dbReference type="ARBA" id="ARBA00012706"/>
    </source>
</evidence>
<dbReference type="SUPFAM" id="SSF51445">
    <property type="entry name" value="(Trans)glycosidases"/>
    <property type="match status" value="1"/>
</dbReference>
<organism evidence="10 11">
    <name type="scientific">Thalictrum thalictroides</name>
    <name type="common">Rue-anemone</name>
    <name type="synonym">Anemone thalictroides</name>
    <dbReference type="NCBI Taxonomy" id="46969"/>
    <lineage>
        <taxon>Eukaryota</taxon>
        <taxon>Viridiplantae</taxon>
        <taxon>Streptophyta</taxon>
        <taxon>Embryophyta</taxon>
        <taxon>Tracheophyta</taxon>
        <taxon>Spermatophyta</taxon>
        <taxon>Magnoliopsida</taxon>
        <taxon>Ranunculales</taxon>
        <taxon>Ranunculaceae</taxon>
        <taxon>Thalictroideae</taxon>
        <taxon>Thalictrum</taxon>
    </lineage>
</organism>
<dbReference type="EMBL" id="JABWDY010037409">
    <property type="protein sequence ID" value="KAF5180439.1"/>
    <property type="molecule type" value="Genomic_DNA"/>
</dbReference>
<dbReference type="Proteomes" id="UP000554482">
    <property type="component" value="Unassembled WGS sequence"/>
</dbReference>
<comment type="caution">
    <text evidence="10">The sequence shown here is derived from an EMBL/GenBank/DDBJ whole genome shotgun (WGS) entry which is preliminary data.</text>
</comment>
<dbReference type="InterPro" id="IPR045053">
    <property type="entry name" value="MAN-like"/>
</dbReference>
<protein>
    <recommendedName>
        <fullName evidence="4">mannan endo-1,4-beta-mannosidase</fullName>
        <ecNumber evidence="4">3.2.1.78</ecNumber>
    </recommendedName>
</protein>
<evidence type="ECO:0000256" key="5">
    <source>
        <dbReference type="ARBA" id="ARBA00022525"/>
    </source>
</evidence>
<dbReference type="GO" id="GO:0005576">
    <property type="term" value="C:extracellular region"/>
    <property type="evidence" value="ECO:0007669"/>
    <property type="project" value="UniProtKB-SubCell"/>
</dbReference>
<dbReference type="GO" id="GO:0016985">
    <property type="term" value="F:mannan endo-1,4-beta-mannosidase activity"/>
    <property type="evidence" value="ECO:0007669"/>
    <property type="project" value="UniProtKB-EC"/>
</dbReference>
<evidence type="ECO:0000256" key="3">
    <source>
        <dbReference type="ARBA" id="ARBA00005641"/>
    </source>
</evidence>
<dbReference type="Pfam" id="PF26410">
    <property type="entry name" value="GH5_mannosidase"/>
    <property type="match status" value="1"/>
</dbReference>
<comment type="subcellular location">
    <subcellularLocation>
        <location evidence="2">Secreted</location>
    </subcellularLocation>
</comment>
<dbReference type="Gene3D" id="3.20.20.80">
    <property type="entry name" value="Glycosidases"/>
    <property type="match status" value="1"/>
</dbReference>
<dbReference type="PANTHER" id="PTHR31451">
    <property type="match status" value="1"/>
</dbReference>
<dbReference type="PANTHER" id="PTHR31451:SF39">
    <property type="entry name" value="MANNAN ENDO-1,4-BETA-MANNOSIDASE 1"/>
    <property type="match status" value="1"/>
</dbReference>
<evidence type="ECO:0000313" key="11">
    <source>
        <dbReference type="Proteomes" id="UP000554482"/>
    </source>
</evidence>
<dbReference type="InterPro" id="IPR001547">
    <property type="entry name" value="Glyco_hydro_5"/>
</dbReference>
<name>A0A7J6V5T4_THATH</name>
<accession>A0A7J6V5T4</accession>
<evidence type="ECO:0000313" key="10">
    <source>
        <dbReference type="EMBL" id="KAF5180439.1"/>
    </source>
</evidence>
<evidence type="ECO:0000256" key="7">
    <source>
        <dbReference type="ARBA" id="ARBA00022801"/>
    </source>
</evidence>
<evidence type="ECO:0000256" key="8">
    <source>
        <dbReference type="ARBA" id="ARBA00023295"/>
    </source>
</evidence>
<dbReference type="AlphaFoldDB" id="A0A7J6V5T4"/>
<dbReference type="EC" id="3.2.1.78" evidence="4"/>
<gene>
    <name evidence="10" type="ORF">FRX31_029969</name>
</gene>
<keyword evidence="5" id="KW-0964">Secreted</keyword>
<dbReference type="GO" id="GO:0000272">
    <property type="term" value="P:polysaccharide catabolic process"/>
    <property type="evidence" value="ECO:0007669"/>
    <property type="project" value="InterPro"/>
</dbReference>
<dbReference type="FunFam" id="3.20.20.80:FF:000012">
    <property type="entry name" value="Mannan endo-1,4-beta-mannosidase 6"/>
    <property type="match status" value="1"/>
</dbReference>
<evidence type="ECO:0000256" key="1">
    <source>
        <dbReference type="ARBA" id="ARBA00001678"/>
    </source>
</evidence>
<evidence type="ECO:0000256" key="6">
    <source>
        <dbReference type="ARBA" id="ARBA00022729"/>
    </source>
</evidence>
<keyword evidence="8" id="KW-0326">Glycosidase</keyword>
<evidence type="ECO:0000256" key="2">
    <source>
        <dbReference type="ARBA" id="ARBA00004613"/>
    </source>
</evidence>
<reference evidence="10 11" key="1">
    <citation type="submission" date="2020-06" db="EMBL/GenBank/DDBJ databases">
        <title>Transcriptomic and genomic resources for Thalictrum thalictroides and T. hernandezii: Facilitating candidate gene discovery in an emerging model plant lineage.</title>
        <authorList>
            <person name="Arias T."/>
            <person name="Riano-Pachon D.M."/>
            <person name="Di Stilio V.S."/>
        </authorList>
    </citation>
    <scope>NUCLEOTIDE SEQUENCE [LARGE SCALE GENOMIC DNA]</scope>
    <source>
        <strain evidence="11">cv. WT478/WT964</strain>
        <tissue evidence="10">Leaves</tissue>
    </source>
</reference>
<feature type="domain" description="Glycoside hydrolase family 5" evidence="9">
    <location>
        <begin position="9"/>
        <end position="341"/>
    </location>
</feature>
<evidence type="ECO:0000259" key="9">
    <source>
        <dbReference type="Pfam" id="PF26410"/>
    </source>
</evidence>
<keyword evidence="11" id="KW-1185">Reference proteome</keyword>
<keyword evidence="6" id="KW-0732">Signal</keyword>
<dbReference type="InterPro" id="IPR017853">
    <property type="entry name" value="GH"/>
</dbReference>
<comment type="catalytic activity">
    <reaction evidence="1">
        <text>Random hydrolysis of (1-&gt;4)-beta-D-mannosidic linkages in mannans, galactomannans and glucomannans.</text>
        <dbReference type="EC" id="3.2.1.78"/>
    </reaction>
</comment>
<keyword evidence="7" id="KW-0378">Hydrolase</keyword>
<sequence>MNGNEDSDNFIKTSGTMFLKNGKPMYFNGFNAYWLMVMASDPFFRGNITTVFQEATQHGMNVARTWAFSDGGSTPLQISPGVYNQDMFKGLDFVISEAGKYGIHLILSLVNNYPDYGGRNQYCEWAKQRGEELKSYDDFYSNPTIKGYYKNHIETILKRKNSITGVPYKDDPTIFAWELMNEPHCETDLSGRVFQDWISEMAVFVKAIDSNHLLEIGLEGFYGEAKKENNPNGYIFGTDFIYNNLGPNIDFTTIHAYPDIWLPGSDDQTQIQFVQKWLHDHIEDSQNVLHKPILLTEFGKSSIVSAYNVNQRDTYFGTIYNDIYASAKSGGACNGAVFWQLMSHGLNMKDGYEVILAEDPSTANIIAEQSQKLLDLRKRKVLLD</sequence>